<dbReference type="InterPro" id="IPR029063">
    <property type="entry name" value="SAM-dependent_MTases_sf"/>
</dbReference>
<accession>A0A6J4RRS3</accession>
<dbReference type="Pfam" id="PF01555">
    <property type="entry name" value="N6_N4_Mtase"/>
    <property type="match status" value="1"/>
</dbReference>
<evidence type="ECO:0000256" key="1">
    <source>
        <dbReference type="ARBA" id="ARBA00006594"/>
    </source>
</evidence>
<gene>
    <name evidence="7" type="ORF">AVDCRST_MAG02-4477</name>
</gene>
<evidence type="ECO:0000256" key="5">
    <source>
        <dbReference type="SAM" id="MobiDB-lite"/>
    </source>
</evidence>
<dbReference type="PRINTS" id="PR00508">
    <property type="entry name" value="S21N4MTFRASE"/>
</dbReference>
<comment type="similarity">
    <text evidence="1 4">Belongs to the N(4)/N(6)-methyltransferase family.</text>
</comment>
<sequence>MSRSGKEALLAAGGALREIRDEEYFSPDYEDFDTYCYERFGWGKRQANRHIAWAEVQEKLSPIGLDIKNEAQAREIYPLVDEPEAALEVWKRVSEGGAPTARAIRDAMRELGYVPVPEGVDLEEAEEVLEGYAGVKEGEHGEYLNPGVSTRTSRKRVGRLHREGEARARRENVQPTTETGAGDVNIHNMDFGNLGTLVPDGGVDLVLTDPPYHTNKKTMKLWDRLGKFSRRVLKPDGLLVSYMGNYAIPDAIRRVEKNVPWWWQMIVLHRGKDAAHGKGFFLDYKPIEVFTSPTGKPGDRLKGQRPSVIESRGKEKSHHPWQQPLMEAVHLILSFTEPGDLVVDPFSGGGTVAVAAKMTGRRCVAAEIDPTAHADSVRRLKDAPDRVPREIADALRSAHPGVFSPKGDPGKVEGLFRAPAPSPQARTAETQERRIEGVRDALERVSAEVIVLRPRDLSESGRKLRRRRFTR</sequence>
<protein>
    <recommendedName>
        <fullName evidence="4">Methyltransferase</fullName>
        <ecNumber evidence="4">2.1.1.-</ecNumber>
    </recommendedName>
</protein>
<dbReference type="EC" id="2.1.1.-" evidence="4"/>
<dbReference type="InterPro" id="IPR001091">
    <property type="entry name" value="RM_Methyltransferase"/>
</dbReference>
<dbReference type="SUPFAM" id="SSF53335">
    <property type="entry name" value="S-adenosyl-L-methionine-dependent methyltransferases"/>
    <property type="match status" value="1"/>
</dbReference>
<dbReference type="GO" id="GO:0032259">
    <property type="term" value="P:methylation"/>
    <property type="evidence" value="ECO:0007669"/>
    <property type="project" value="UniProtKB-KW"/>
</dbReference>
<reference evidence="7" key="1">
    <citation type="submission" date="2020-02" db="EMBL/GenBank/DDBJ databases">
        <authorList>
            <person name="Meier V. D."/>
        </authorList>
    </citation>
    <scope>NUCLEOTIDE SEQUENCE</scope>
    <source>
        <strain evidence="7">AVDCRST_MAG02</strain>
    </source>
</reference>
<dbReference type="InterPro" id="IPR002941">
    <property type="entry name" value="DNA_methylase_N4/N6"/>
</dbReference>
<evidence type="ECO:0000259" key="6">
    <source>
        <dbReference type="Pfam" id="PF01555"/>
    </source>
</evidence>
<dbReference type="Gene3D" id="3.40.50.150">
    <property type="entry name" value="Vaccinia Virus protein VP39"/>
    <property type="match status" value="1"/>
</dbReference>
<dbReference type="PROSITE" id="PS00092">
    <property type="entry name" value="N6_MTASE"/>
    <property type="match status" value="1"/>
</dbReference>
<evidence type="ECO:0000256" key="3">
    <source>
        <dbReference type="ARBA" id="ARBA00022679"/>
    </source>
</evidence>
<feature type="region of interest" description="Disordered" evidence="5">
    <location>
        <begin position="293"/>
        <end position="320"/>
    </location>
</feature>
<organism evidence="7">
    <name type="scientific">uncultured Rubrobacteraceae bacterium</name>
    <dbReference type="NCBI Taxonomy" id="349277"/>
    <lineage>
        <taxon>Bacteria</taxon>
        <taxon>Bacillati</taxon>
        <taxon>Actinomycetota</taxon>
        <taxon>Rubrobacteria</taxon>
        <taxon>Rubrobacterales</taxon>
        <taxon>Rubrobacteraceae</taxon>
        <taxon>environmental samples</taxon>
    </lineage>
</organism>
<dbReference type="EMBL" id="CADCVH010000126">
    <property type="protein sequence ID" value="CAA9480439.1"/>
    <property type="molecule type" value="Genomic_DNA"/>
</dbReference>
<name>A0A6J4RRS3_9ACTN</name>
<dbReference type="GO" id="GO:0008170">
    <property type="term" value="F:N-methyltransferase activity"/>
    <property type="evidence" value="ECO:0007669"/>
    <property type="project" value="InterPro"/>
</dbReference>
<dbReference type="GO" id="GO:0003677">
    <property type="term" value="F:DNA binding"/>
    <property type="evidence" value="ECO:0007669"/>
    <property type="project" value="InterPro"/>
</dbReference>
<keyword evidence="3" id="KW-0808">Transferase</keyword>
<feature type="compositionally biased region" description="Basic and acidic residues" evidence="5">
    <location>
        <begin position="160"/>
        <end position="172"/>
    </location>
</feature>
<feature type="domain" description="DNA methylase N-4/N-6" evidence="6">
    <location>
        <begin position="203"/>
        <end position="373"/>
    </location>
</feature>
<dbReference type="InterPro" id="IPR002052">
    <property type="entry name" value="DNA_methylase_N6_adenine_CS"/>
</dbReference>
<feature type="region of interest" description="Disordered" evidence="5">
    <location>
        <begin position="140"/>
        <end position="184"/>
    </location>
</feature>
<proteinExistence type="inferred from homology"/>
<evidence type="ECO:0000256" key="4">
    <source>
        <dbReference type="RuleBase" id="RU362026"/>
    </source>
</evidence>
<evidence type="ECO:0000256" key="2">
    <source>
        <dbReference type="ARBA" id="ARBA00022603"/>
    </source>
</evidence>
<keyword evidence="2" id="KW-0489">Methyltransferase</keyword>
<evidence type="ECO:0000313" key="7">
    <source>
        <dbReference type="EMBL" id="CAA9480439.1"/>
    </source>
</evidence>
<dbReference type="AlphaFoldDB" id="A0A6J4RRS3"/>